<dbReference type="EMBL" id="JAPDMQ010000649">
    <property type="protein sequence ID" value="KAK0521678.1"/>
    <property type="molecule type" value="Genomic_DNA"/>
</dbReference>
<dbReference type="SUPFAM" id="SSF57756">
    <property type="entry name" value="Retrovirus zinc finger-like domains"/>
    <property type="match status" value="1"/>
</dbReference>
<dbReference type="InterPro" id="IPR001878">
    <property type="entry name" value="Znf_CCHC"/>
</dbReference>
<keyword evidence="2" id="KW-0479">Metal-binding</keyword>
<evidence type="ECO:0000313" key="6">
    <source>
        <dbReference type="Proteomes" id="UP001176521"/>
    </source>
</evidence>
<comment type="caution">
    <text evidence="5">The sequence shown here is derived from an EMBL/GenBank/DDBJ whole genome shotgun (WGS) entry which is preliminary data.</text>
</comment>
<keyword evidence="1" id="KW-0507">mRNA processing</keyword>
<feature type="region of interest" description="Disordered" evidence="3">
    <location>
        <begin position="347"/>
        <end position="372"/>
    </location>
</feature>
<feature type="domain" description="CCHC-type" evidence="4">
    <location>
        <begin position="333"/>
        <end position="348"/>
    </location>
</feature>
<dbReference type="AlphaFoldDB" id="A0AAN6JN49"/>
<reference evidence="5" key="1">
    <citation type="journal article" date="2023" name="PhytoFront">
        <title>Draft Genome Resources of Seven Strains of Tilletia horrida, Causal Agent of Kernel Smut of Rice.</title>
        <authorList>
            <person name="Khanal S."/>
            <person name="Antony Babu S."/>
            <person name="Zhou X.G."/>
        </authorList>
    </citation>
    <scope>NUCLEOTIDE SEQUENCE</scope>
    <source>
        <strain evidence="5">TX3</strain>
    </source>
</reference>
<feature type="compositionally biased region" description="Polar residues" evidence="3">
    <location>
        <begin position="287"/>
        <end position="304"/>
    </location>
</feature>
<dbReference type="Proteomes" id="UP001176521">
    <property type="component" value="Unassembled WGS sequence"/>
</dbReference>
<dbReference type="GO" id="GO:0003676">
    <property type="term" value="F:nucleic acid binding"/>
    <property type="evidence" value="ECO:0007669"/>
    <property type="project" value="InterPro"/>
</dbReference>
<feature type="region of interest" description="Disordered" evidence="3">
    <location>
        <begin position="276"/>
        <end position="330"/>
    </location>
</feature>
<keyword evidence="2" id="KW-0863">Zinc-finger</keyword>
<keyword evidence="2" id="KW-0862">Zinc</keyword>
<protein>
    <recommendedName>
        <fullName evidence="4">CCHC-type domain-containing protein</fullName>
    </recommendedName>
</protein>
<accession>A0AAN6JN49</accession>
<organism evidence="5 6">
    <name type="scientific">Tilletia horrida</name>
    <dbReference type="NCBI Taxonomy" id="155126"/>
    <lineage>
        <taxon>Eukaryota</taxon>
        <taxon>Fungi</taxon>
        <taxon>Dikarya</taxon>
        <taxon>Basidiomycota</taxon>
        <taxon>Ustilaginomycotina</taxon>
        <taxon>Exobasidiomycetes</taxon>
        <taxon>Tilletiales</taxon>
        <taxon>Tilletiaceae</taxon>
        <taxon>Tilletia</taxon>
    </lineage>
</organism>
<evidence type="ECO:0000256" key="1">
    <source>
        <dbReference type="ARBA" id="ARBA00022664"/>
    </source>
</evidence>
<sequence length="479" mass="50409">MAPSDKLPATGVPAGSTSAPSISSIAVGTGLALTDESLAKLVVMTKARRAGSTTELKVNKSIPELMGRSNYIDWRRKLSGLLAGHLGGRYYHLLNQEPATFVEGYRFIFGEPDGDSVKLASLEDAQAERANDNVAVHGLILNSVHATVSNGLDEKSLAGTFDGIELWNSLATKFGGKDFGALRAAEARIASYALENRTVSVASQELQGLFNEVFVASGGLALDEEKKISALLKVFNVAPFQALRATIHETWQNGHPYTYDLIVSRLMGEESLLRLSSGPAEHDGATSLRTQGGTASQPSPQPSGRSHGRSGSAPARDGQRTGPRHRGPRQTECWWCAKNGHVEKDCRRRINGEPPNPNSNTGRQRAAHAQTANAAVRAALEQQMGQRISGVANSYSRIATLEQELAQAHAMLASAGAPALGSTSASSYSFTPGAQHAASSLGAPAASLAHRLGVVPGQHPTYGSPAFGSAGASGFTHPH</sequence>
<dbReference type="GO" id="GO:0006397">
    <property type="term" value="P:mRNA processing"/>
    <property type="evidence" value="ECO:0007669"/>
    <property type="project" value="UniProtKB-KW"/>
</dbReference>
<evidence type="ECO:0000256" key="2">
    <source>
        <dbReference type="PROSITE-ProRule" id="PRU00047"/>
    </source>
</evidence>
<gene>
    <name evidence="5" type="ORF">OC842_006704</name>
</gene>
<proteinExistence type="predicted"/>
<dbReference type="GO" id="GO:0008270">
    <property type="term" value="F:zinc ion binding"/>
    <property type="evidence" value="ECO:0007669"/>
    <property type="project" value="UniProtKB-KW"/>
</dbReference>
<evidence type="ECO:0000256" key="3">
    <source>
        <dbReference type="SAM" id="MobiDB-lite"/>
    </source>
</evidence>
<name>A0AAN6JN49_9BASI</name>
<evidence type="ECO:0000259" key="4">
    <source>
        <dbReference type="PROSITE" id="PS50158"/>
    </source>
</evidence>
<dbReference type="InterPro" id="IPR036875">
    <property type="entry name" value="Znf_CCHC_sf"/>
</dbReference>
<evidence type="ECO:0000313" key="5">
    <source>
        <dbReference type="EMBL" id="KAK0521678.1"/>
    </source>
</evidence>
<dbReference type="PROSITE" id="PS50158">
    <property type="entry name" value="ZF_CCHC"/>
    <property type="match status" value="1"/>
</dbReference>
<keyword evidence="6" id="KW-1185">Reference proteome</keyword>